<evidence type="ECO:0000256" key="5">
    <source>
        <dbReference type="ARBA" id="ARBA00023125"/>
    </source>
</evidence>
<accession>A0AAV5CKZ4</accession>
<dbReference type="AlphaFoldDB" id="A0AAV5CKZ4"/>
<keyword evidence="11" id="KW-1185">Reference proteome</keyword>
<evidence type="ECO:0000256" key="1">
    <source>
        <dbReference type="ARBA" id="ARBA00004123"/>
    </source>
</evidence>
<name>A0AAV5CKZ4_ELECO</name>
<evidence type="ECO:0000313" key="10">
    <source>
        <dbReference type="EMBL" id="GJM98910.1"/>
    </source>
</evidence>
<dbReference type="EMBL" id="BQKI01000007">
    <property type="protein sequence ID" value="GJM98910.1"/>
    <property type="molecule type" value="Genomic_DNA"/>
</dbReference>
<sequence length="634" mass="71190">MEDEADNANNNITEQEESISSVLSPLLSSTKMNKRLRSRVWDDFIPTFVDKKVVQAECMHCRRVFNSCGTNGTSSMLRHLDKCSTGILKKPRQQEHMALPSTKKCMAAAGSDLKQKKLPFLPSSQIKCIGAADAAAAQKDLAPLQDTPMNMNRNNHVDQNTSGEEVAKSEHLALPDVSADKNRKNQCHEETASPKQRDLPNETSQKNQEVDQNGLREEVTEILAMHGHLPGMMDQDGFRKLVAWLNPMVNVPSHNDLMAKTHDLFQKERSKLKEKLAALLSRICLSVNMWYYEPTLAFLCLTVHYIDDEWEKQEKVIVFRAVGSSCNAKEMSDIILGAIGEWCLDGKIFSIMLDDAFIDDSVALSLKVNLQERNPLAANRSLFVVRSAAHLLDRVIQVGLDEFDRVMEKLTKFPNHTKGPNPSAVHCPNYRYAPSREVWRSKVCKGTVADMDRLVEYYSHYANQYSERPMTELDQYVQDPHLSTGKPSVLQWWKEHRLAYPTIARMARDIFALPSSTDCKLATRIARLAVSVSDSTRRIEELVCLQDWLTPAGLSSVSVSVPVLPDAGRPSCRLQDSETESRGCSGGRPEQQRRCTEPHVRGPPGGSLELHWQRRTVSVRAGAAKELPKLFDGA</sequence>
<keyword evidence="4" id="KW-0862">Zinc</keyword>
<dbReference type="GO" id="GO:0005634">
    <property type="term" value="C:nucleus"/>
    <property type="evidence" value="ECO:0007669"/>
    <property type="project" value="UniProtKB-SubCell"/>
</dbReference>
<evidence type="ECO:0000256" key="7">
    <source>
        <dbReference type="PROSITE-ProRule" id="PRU00027"/>
    </source>
</evidence>
<evidence type="ECO:0000256" key="8">
    <source>
        <dbReference type="SAM" id="MobiDB-lite"/>
    </source>
</evidence>
<feature type="compositionally biased region" description="Polar residues" evidence="8">
    <location>
        <begin position="147"/>
        <end position="163"/>
    </location>
</feature>
<dbReference type="Proteomes" id="UP001054889">
    <property type="component" value="Unassembled WGS sequence"/>
</dbReference>
<gene>
    <name evidence="10" type="primary">ga15962</name>
    <name evidence="10" type="ORF">PR202_ga15962</name>
</gene>
<keyword evidence="3 7" id="KW-0863">Zinc-finger</keyword>
<feature type="region of interest" description="Disordered" evidence="8">
    <location>
        <begin position="568"/>
        <end position="609"/>
    </location>
</feature>
<dbReference type="InterPro" id="IPR012337">
    <property type="entry name" value="RNaseH-like_sf"/>
</dbReference>
<dbReference type="GO" id="GO:0008270">
    <property type="term" value="F:zinc ion binding"/>
    <property type="evidence" value="ECO:0007669"/>
    <property type="project" value="UniProtKB-KW"/>
</dbReference>
<feature type="compositionally biased region" description="Basic and acidic residues" evidence="8">
    <location>
        <begin position="165"/>
        <end position="200"/>
    </location>
</feature>
<dbReference type="GO" id="GO:1990837">
    <property type="term" value="F:sequence-specific double-stranded DNA binding"/>
    <property type="evidence" value="ECO:0007669"/>
    <property type="project" value="TreeGrafter"/>
</dbReference>
<dbReference type="SUPFAM" id="SSF53098">
    <property type="entry name" value="Ribonuclease H-like"/>
    <property type="match status" value="1"/>
</dbReference>
<keyword evidence="6" id="KW-0539">Nucleus</keyword>
<dbReference type="InterPro" id="IPR036236">
    <property type="entry name" value="Znf_C2H2_sf"/>
</dbReference>
<dbReference type="InterPro" id="IPR053031">
    <property type="entry name" value="Cuticle_assoc_protein"/>
</dbReference>
<dbReference type="PROSITE" id="PS50808">
    <property type="entry name" value="ZF_BED"/>
    <property type="match status" value="1"/>
</dbReference>
<dbReference type="GO" id="GO:0006357">
    <property type="term" value="P:regulation of transcription by RNA polymerase II"/>
    <property type="evidence" value="ECO:0007669"/>
    <property type="project" value="TreeGrafter"/>
</dbReference>
<dbReference type="InterPro" id="IPR003656">
    <property type="entry name" value="Znf_BED"/>
</dbReference>
<proteinExistence type="predicted"/>
<dbReference type="GO" id="GO:0046983">
    <property type="term" value="F:protein dimerization activity"/>
    <property type="evidence" value="ECO:0007669"/>
    <property type="project" value="InterPro"/>
</dbReference>
<dbReference type="PANTHER" id="PTHR34396">
    <property type="entry name" value="OS03G0264950 PROTEIN-RELATED"/>
    <property type="match status" value="1"/>
</dbReference>
<reference evidence="10" key="2">
    <citation type="submission" date="2021-12" db="EMBL/GenBank/DDBJ databases">
        <title>Resequencing data analysis of finger millet.</title>
        <authorList>
            <person name="Hatakeyama M."/>
            <person name="Aluri S."/>
            <person name="Balachadran M.T."/>
            <person name="Sivarajan S.R."/>
            <person name="Poveda L."/>
            <person name="Shimizu-Inatsugi R."/>
            <person name="Schlapbach R."/>
            <person name="Sreeman S.M."/>
            <person name="Shimizu K.K."/>
        </authorList>
    </citation>
    <scope>NUCLEOTIDE SEQUENCE</scope>
</reference>
<feature type="region of interest" description="Disordered" evidence="8">
    <location>
        <begin position="143"/>
        <end position="213"/>
    </location>
</feature>
<organism evidence="10 11">
    <name type="scientific">Eleusine coracana subsp. coracana</name>
    <dbReference type="NCBI Taxonomy" id="191504"/>
    <lineage>
        <taxon>Eukaryota</taxon>
        <taxon>Viridiplantae</taxon>
        <taxon>Streptophyta</taxon>
        <taxon>Embryophyta</taxon>
        <taxon>Tracheophyta</taxon>
        <taxon>Spermatophyta</taxon>
        <taxon>Magnoliopsida</taxon>
        <taxon>Liliopsida</taxon>
        <taxon>Poales</taxon>
        <taxon>Poaceae</taxon>
        <taxon>PACMAD clade</taxon>
        <taxon>Chloridoideae</taxon>
        <taxon>Cynodonteae</taxon>
        <taxon>Eleusininae</taxon>
        <taxon>Eleusine</taxon>
    </lineage>
</organism>
<dbReference type="SUPFAM" id="SSF57667">
    <property type="entry name" value="beta-beta-alpha zinc fingers"/>
    <property type="match status" value="1"/>
</dbReference>
<dbReference type="SMART" id="SM00614">
    <property type="entry name" value="ZnF_BED"/>
    <property type="match status" value="1"/>
</dbReference>
<evidence type="ECO:0000259" key="9">
    <source>
        <dbReference type="PROSITE" id="PS50808"/>
    </source>
</evidence>
<dbReference type="Pfam" id="PF05699">
    <property type="entry name" value="Dimer_Tnp_hAT"/>
    <property type="match status" value="1"/>
</dbReference>
<dbReference type="Pfam" id="PF02892">
    <property type="entry name" value="zf-BED"/>
    <property type="match status" value="1"/>
</dbReference>
<feature type="domain" description="BED-type" evidence="9">
    <location>
        <begin position="35"/>
        <end position="103"/>
    </location>
</feature>
<dbReference type="PANTHER" id="PTHR34396:SF32">
    <property type="entry name" value="OS09G0382120 PROTEIN"/>
    <property type="match status" value="1"/>
</dbReference>
<evidence type="ECO:0000256" key="6">
    <source>
        <dbReference type="ARBA" id="ARBA00023242"/>
    </source>
</evidence>
<keyword evidence="2" id="KW-0479">Metal-binding</keyword>
<reference evidence="10" key="1">
    <citation type="journal article" date="2018" name="DNA Res.">
        <title>Multiple hybrid de novo genome assembly of finger millet, an orphan allotetraploid crop.</title>
        <authorList>
            <person name="Hatakeyama M."/>
            <person name="Aluri S."/>
            <person name="Balachadran M.T."/>
            <person name="Sivarajan S.R."/>
            <person name="Patrignani A."/>
            <person name="Gruter S."/>
            <person name="Poveda L."/>
            <person name="Shimizu-Inatsugi R."/>
            <person name="Baeten J."/>
            <person name="Francoijs K.J."/>
            <person name="Nataraja K.N."/>
            <person name="Reddy Y.A.N."/>
            <person name="Phadnis S."/>
            <person name="Ravikumar R.L."/>
            <person name="Schlapbach R."/>
            <person name="Sreeman S.M."/>
            <person name="Shimizu K.K."/>
        </authorList>
    </citation>
    <scope>NUCLEOTIDE SEQUENCE</scope>
</reference>
<feature type="compositionally biased region" description="Basic and acidic residues" evidence="8">
    <location>
        <begin position="590"/>
        <end position="600"/>
    </location>
</feature>
<evidence type="ECO:0000256" key="2">
    <source>
        <dbReference type="ARBA" id="ARBA00022723"/>
    </source>
</evidence>
<evidence type="ECO:0000256" key="4">
    <source>
        <dbReference type="ARBA" id="ARBA00022833"/>
    </source>
</evidence>
<evidence type="ECO:0000256" key="3">
    <source>
        <dbReference type="ARBA" id="ARBA00022771"/>
    </source>
</evidence>
<dbReference type="InterPro" id="IPR008906">
    <property type="entry name" value="HATC_C_dom"/>
</dbReference>
<comment type="subcellular location">
    <subcellularLocation>
        <location evidence="1">Nucleus</location>
    </subcellularLocation>
</comment>
<evidence type="ECO:0000313" key="11">
    <source>
        <dbReference type="Proteomes" id="UP001054889"/>
    </source>
</evidence>
<comment type="caution">
    <text evidence="10">The sequence shown here is derived from an EMBL/GenBank/DDBJ whole genome shotgun (WGS) entry which is preliminary data.</text>
</comment>
<feature type="compositionally biased region" description="Polar residues" evidence="8">
    <location>
        <begin position="201"/>
        <end position="211"/>
    </location>
</feature>
<keyword evidence="5" id="KW-0238">DNA-binding</keyword>
<protein>
    <recommendedName>
        <fullName evidence="9">BED-type domain-containing protein</fullName>
    </recommendedName>
</protein>